<organism evidence="1 2">
    <name type="scientific">Oldenlandia corymbosa var. corymbosa</name>
    <dbReference type="NCBI Taxonomy" id="529605"/>
    <lineage>
        <taxon>Eukaryota</taxon>
        <taxon>Viridiplantae</taxon>
        <taxon>Streptophyta</taxon>
        <taxon>Embryophyta</taxon>
        <taxon>Tracheophyta</taxon>
        <taxon>Spermatophyta</taxon>
        <taxon>Magnoliopsida</taxon>
        <taxon>eudicotyledons</taxon>
        <taxon>Gunneridae</taxon>
        <taxon>Pentapetalae</taxon>
        <taxon>asterids</taxon>
        <taxon>lamiids</taxon>
        <taxon>Gentianales</taxon>
        <taxon>Rubiaceae</taxon>
        <taxon>Rubioideae</taxon>
        <taxon>Spermacoceae</taxon>
        <taxon>Hedyotis-Oldenlandia complex</taxon>
        <taxon>Oldenlandia</taxon>
    </lineage>
</organism>
<evidence type="ECO:0000313" key="1">
    <source>
        <dbReference type="EMBL" id="CAI9096345.1"/>
    </source>
</evidence>
<evidence type="ECO:0000313" key="2">
    <source>
        <dbReference type="Proteomes" id="UP001161247"/>
    </source>
</evidence>
<dbReference type="PANTHER" id="PTHR31050">
    <property type="entry name" value="OS08G0413200 PROTEIN"/>
    <property type="match status" value="1"/>
</dbReference>
<reference evidence="1" key="1">
    <citation type="submission" date="2023-03" db="EMBL/GenBank/DDBJ databases">
        <authorList>
            <person name="Julca I."/>
        </authorList>
    </citation>
    <scope>NUCLEOTIDE SEQUENCE</scope>
</reference>
<dbReference type="Proteomes" id="UP001161247">
    <property type="component" value="Chromosome 2"/>
</dbReference>
<protein>
    <submittedName>
        <fullName evidence="1">OLC1v1032459C1</fullName>
    </submittedName>
</protein>
<gene>
    <name evidence="1" type="ORF">OLC1_LOCUS7122</name>
</gene>
<proteinExistence type="predicted"/>
<accession>A0AAV1CMW1</accession>
<dbReference type="PANTHER" id="PTHR31050:SF3">
    <property type="entry name" value="OS08G0412800 PROTEIN"/>
    <property type="match status" value="1"/>
</dbReference>
<name>A0AAV1CMW1_OLDCO</name>
<keyword evidence="2" id="KW-1185">Reference proteome</keyword>
<sequence>MYVARRLSEYIETPDALSVPPDGPNSGFLVIQDEDSETYSCFGSCKNHRLKDLPFPQNKKLTFNVKQGKNDSPLDIFFIPVLNLPLSCNRYYAIQPHGKHKGEAFTSSREEDMATFCFCRRVKEIKPKPLDPRNVYQQFEICVCENSCATRGLFYAKSVAPDGCPPYFMRSKGWSGWTKTPKNYQLDEAPGLDASLRARQPDFNFAPTYKTSEAVVVGEWYSPFMFVKEGAMKLKDQLKRSPFYQVTLEQQWEQIFSCRNQYCDGKSVTVDVNLDGETVYVAGNRAEWVESNVVDGVIWFRSRGNAAGKETKVGLTVELVQRVKWEQERGRWKAGKERQLKVERTEQYQGNGGWKEFGCYVLVESFVIRRMDGPVVMNWDFRHIQHIKSIWQ</sequence>
<dbReference type="EMBL" id="OX459119">
    <property type="protein sequence ID" value="CAI9096345.1"/>
    <property type="molecule type" value="Genomic_DNA"/>
</dbReference>
<dbReference type="AlphaFoldDB" id="A0AAV1CMW1"/>
<dbReference type="InterPro" id="IPR010683">
    <property type="entry name" value="DUF1262"/>
</dbReference>
<dbReference type="Pfam" id="PF06880">
    <property type="entry name" value="DUF1262"/>
    <property type="match status" value="1"/>
</dbReference>